<evidence type="ECO:0000256" key="10">
    <source>
        <dbReference type="SAM" id="Phobius"/>
    </source>
</evidence>
<dbReference type="AlphaFoldDB" id="A0A2A6D1R0"/>
<comment type="similarity">
    <text evidence="8">Belongs to the two pore domain potassium channel (TC 1.A.1.8) family.</text>
</comment>
<evidence type="ECO:0000313" key="12">
    <source>
        <dbReference type="Proteomes" id="UP000005239"/>
    </source>
</evidence>
<dbReference type="GO" id="GO:0015271">
    <property type="term" value="F:outward rectifier potassium channel activity"/>
    <property type="evidence" value="ECO:0000318"/>
    <property type="project" value="GO_Central"/>
</dbReference>
<keyword evidence="2 8" id="KW-0813">Transport</keyword>
<accession>A0A2A6D1R0</accession>
<dbReference type="FunFam" id="1.10.287.70:FF:000234">
    <property type="entry name" value="TWiK family of potassium channels"/>
    <property type="match status" value="1"/>
</dbReference>
<dbReference type="SUPFAM" id="SSF81324">
    <property type="entry name" value="Voltage-gated potassium channels"/>
    <property type="match status" value="2"/>
</dbReference>
<dbReference type="GO" id="GO:0022841">
    <property type="term" value="F:potassium ion leak channel activity"/>
    <property type="evidence" value="ECO:0000318"/>
    <property type="project" value="GO_Central"/>
</dbReference>
<dbReference type="OrthoDB" id="297496at2759"/>
<dbReference type="InterPro" id="IPR013099">
    <property type="entry name" value="K_chnl_dom"/>
</dbReference>
<evidence type="ECO:0000256" key="3">
    <source>
        <dbReference type="ARBA" id="ARBA00022692"/>
    </source>
</evidence>
<dbReference type="PANTHER" id="PTHR11003:SF111">
    <property type="entry name" value="POTASSIUM CHANNEL DOMAIN-CONTAINING PROTEIN"/>
    <property type="match status" value="1"/>
</dbReference>
<keyword evidence="3 8" id="KW-0812">Transmembrane</keyword>
<proteinExistence type="inferred from homology"/>
<feature type="compositionally biased region" description="Low complexity" evidence="9">
    <location>
        <begin position="28"/>
        <end position="40"/>
    </location>
</feature>
<dbReference type="PANTHER" id="PTHR11003">
    <property type="entry name" value="POTASSIUM CHANNEL, SUBFAMILY K"/>
    <property type="match status" value="1"/>
</dbReference>
<keyword evidence="4 10" id="KW-1133">Transmembrane helix</keyword>
<evidence type="ECO:0000256" key="9">
    <source>
        <dbReference type="SAM" id="MobiDB-lite"/>
    </source>
</evidence>
<reference evidence="12" key="1">
    <citation type="journal article" date="2008" name="Nat. Genet.">
        <title>The Pristionchus pacificus genome provides a unique perspective on nematode lifestyle and parasitism.</title>
        <authorList>
            <person name="Dieterich C."/>
            <person name="Clifton S.W."/>
            <person name="Schuster L.N."/>
            <person name="Chinwalla A."/>
            <person name="Delehaunty K."/>
            <person name="Dinkelacker I."/>
            <person name="Fulton L."/>
            <person name="Fulton R."/>
            <person name="Godfrey J."/>
            <person name="Minx P."/>
            <person name="Mitreva M."/>
            <person name="Roeseler W."/>
            <person name="Tian H."/>
            <person name="Witte H."/>
            <person name="Yang S.P."/>
            <person name="Wilson R.K."/>
            <person name="Sommer R.J."/>
        </authorList>
    </citation>
    <scope>NUCLEOTIDE SEQUENCE [LARGE SCALE GENOMIC DNA]</scope>
    <source>
        <strain evidence="12">PS312</strain>
    </source>
</reference>
<feature type="transmembrane region" description="Helical" evidence="10">
    <location>
        <begin position="222"/>
        <end position="243"/>
    </location>
</feature>
<feature type="transmembrane region" description="Helical" evidence="10">
    <location>
        <begin position="123"/>
        <end position="148"/>
    </location>
</feature>
<dbReference type="EnsemblMetazoa" id="PPA20590.1">
    <property type="protein sequence ID" value="PPA20590.1"/>
    <property type="gene ID" value="WBGene00110144"/>
</dbReference>
<dbReference type="PRINTS" id="PR01333">
    <property type="entry name" value="2POREKCHANEL"/>
</dbReference>
<keyword evidence="12" id="KW-1185">Reference proteome</keyword>
<name>A0A2A6D1R0_PRIPA</name>
<dbReference type="GO" id="GO:0005886">
    <property type="term" value="C:plasma membrane"/>
    <property type="evidence" value="ECO:0000318"/>
    <property type="project" value="GO_Central"/>
</dbReference>
<feature type="transmembrane region" description="Helical" evidence="10">
    <location>
        <begin position="255"/>
        <end position="284"/>
    </location>
</feature>
<keyword evidence="5 8" id="KW-0406">Ion transport</keyword>
<keyword evidence="7 8" id="KW-0407">Ion channel</keyword>
<feature type="transmembrane region" description="Helical" evidence="10">
    <location>
        <begin position="304"/>
        <end position="328"/>
    </location>
</feature>
<evidence type="ECO:0000256" key="7">
    <source>
        <dbReference type="ARBA" id="ARBA00023303"/>
    </source>
</evidence>
<evidence type="ECO:0000256" key="4">
    <source>
        <dbReference type="ARBA" id="ARBA00022989"/>
    </source>
</evidence>
<dbReference type="InterPro" id="IPR003280">
    <property type="entry name" value="2pore_dom_K_chnl"/>
</dbReference>
<dbReference type="GO" id="GO:0071805">
    <property type="term" value="P:potassium ion transmembrane transport"/>
    <property type="evidence" value="ECO:0000318"/>
    <property type="project" value="GO_Central"/>
</dbReference>
<evidence type="ECO:0000256" key="6">
    <source>
        <dbReference type="ARBA" id="ARBA00023136"/>
    </source>
</evidence>
<organism evidence="11 12">
    <name type="scientific">Pristionchus pacificus</name>
    <name type="common">Parasitic nematode worm</name>
    <dbReference type="NCBI Taxonomy" id="54126"/>
    <lineage>
        <taxon>Eukaryota</taxon>
        <taxon>Metazoa</taxon>
        <taxon>Ecdysozoa</taxon>
        <taxon>Nematoda</taxon>
        <taxon>Chromadorea</taxon>
        <taxon>Rhabditida</taxon>
        <taxon>Rhabditina</taxon>
        <taxon>Diplogasteromorpha</taxon>
        <taxon>Diplogasteroidea</taxon>
        <taxon>Neodiplogasteridae</taxon>
        <taxon>Pristionchus</taxon>
    </lineage>
</organism>
<reference evidence="11" key="2">
    <citation type="submission" date="2022-06" db="UniProtKB">
        <authorList>
            <consortium name="EnsemblMetazoa"/>
        </authorList>
    </citation>
    <scope>IDENTIFICATION</scope>
    <source>
        <strain evidence="11">PS312</strain>
    </source>
</reference>
<accession>A0A8R1YFQ8</accession>
<dbReference type="Gene3D" id="1.10.287.70">
    <property type="match status" value="1"/>
</dbReference>
<evidence type="ECO:0000256" key="2">
    <source>
        <dbReference type="ARBA" id="ARBA00022448"/>
    </source>
</evidence>
<dbReference type="Proteomes" id="UP000005239">
    <property type="component" value="Unassembled WGS sequence"/>
</dbReference>
<evidence type="ECO:0000256" key="8">
    <source>
        <dbReference type="RuleBase" id="RU003857"/>
    </source>
</evidence>
<sequence length="534" mass="60921">MSSEERKNLIGGFGADKDIPCFQIDSSNCSETSSSTSDLSSVKDDISPQASRGERFYRRPCFIEHFDDDEEPEILKVTMLDKEEIHAHTPQSICMGLDHPEHRASGCFKALLALKKRMRAKHVVRIAIAHICLYIFVILYIMFGAFVFHYMEGEKETVKHQVQRSRITVLKKDLLDSLTKTNDESEIEELLFYYMKNVSSLNVTLENYFSFIDPQKEPQKRWTYPASVLFSFTILTTIGYGNVAPTTYECKVFTMIYGAIGIPLFLITIADIGRFSKTGIIFIIKKIFRREIRKEGEQHLFREILEVLLVIGILFGFIAAGSAVLPMWERELSYFDSVYFSYMSLTTIGLGDIVPRRMDFLLPTLLYITIGLWLTTAFVEQLADVFRLVHYAGRQVKNVKGITVWLGGRRLSMGALIQTVCRKVGMSDHLIGSINWDRTMQAALDGIQPALVPIFPWHFADFVERDPPLIDVSMDLEEMEREQQMNGGSFFCSTVNSKRAPFLIPRGLARSPFMTVRRHSLDAPFMLSPRDPPG</sequence>
<keyword evidence="6 10" id="KW-0472">Membrane</keyword>
<gene>
    <name evidence="11" type="primary">WBGene00110144</name>
</gene>
<evidence type="ECO:0000313" key="11">
    <source>
        <dbReference type="EnsemblMetazoa" id="PPA20590.1"/>
    </source>
</evidence>
<dbReference type="Pfam" id="PF07885">
    <property type="entry name" value="Ion_trans_2"/>
    <property type="match status" value="2"/>
</dbReference>
<protein>
    <submittedName>
        <fullName evidence="11">Ion channel</fullName>
    </submittedName>
</protein>
<evidence type="ECO:0000256" key="1">
    <source>
        <dbReference type="ARBA" id="ARBA00004141"/>
    </source>
</evidence>
<evidence type="ECO:0000256" key="5">
    <source>
        <dbReference type="ARBA" id="ARBA00023065"/>
    </source>
</evidence>
<comment type="subcellular location">
    <subcellularLocation>
        <location evidence="1">Membrane</location>
        <topology evidence="1">Multi-pass membrane protein</topology>
    </subcellularLocation>
</comment>
<feature type="region of interest" description="Disordered" evidence="9">
    <location>
        <begin position="28"/>
        <end position="47"/>
    </location>
</feature>
<feature type="transmembrane region" description="Helical" evidence="10">
    <location>
        <begin position="360"/>
        <end position="379"/>
    </location>
</feature>